<gene>
    <name evidence="1" type="ORF">FA13DRAFT_1733243</name>
</gene>
<evidence type="ECO:0000313" key="2">
    <source>
        <dbReference type="Proteomes" id="UP000298030"/>
    </source>
</evidence>
<name>A0A4Y7TB70_COPMI</name>
<proteinExistence type="predicted"/>
<dbReference type="Proteomes" id="UP000298030">
    <property type="component" value="Unassembled WGS sequence"/>
</dbReference>
<evidence type="ECO:0008006" key="3">
    <source>
        <dbReference type="Google" id="ProtNLM"/>
    </source>
</evidence>
<sequence>MESQSTFLAPPEQPNCPLPQELIDSLVDLVQDDHETLKALGLVSSAWYLQTRVHLFHKISLGETQDARSNTLRCERLYHVLKQHAELPRLINRLTLGDEKNTQWLYSCPSIARVLPLLISITQLVLRDMDWDRCFPPLQIECYNAMARSTVSKLVLINVTNIDLTPLAQYHHVEDLIMQDVRPSAATSATRGGACFPLNSRALLDPQPPTVLDPTRPSELRLTFGQCAEALKTLIACASDSEATLPLFRPWAICLGTAAFDEGMQEAWSLLVDRCAPFVMAYTIHQNETKQSLVEPSASVPPLPPMALPLSRFPRLRGILLVSTYHHFWKDGHCVFPHLARELNEIQAIRSFGKPWDVSHIVFDIDFNVRDDQLAGAMVSLASHSGWQTLDLLLSDSSVSKIEEVTIGFSVKRNISEGDTEWQSAKGALLRAMMNLGRSKAVKVDFEVDLDDSE</sequence>
<protein>
    <recommendedName>
        <fullName evidence="3">F-box domain-containing protein</fullName>
    </recommendedName>
</protein>
<keyword evidence="2" id="KW-1185">Reference proteome</keyword>
<dbReference type="STRING" id="71717.A0A4Y7TB70"/>
<evidence type="ECO:0000313" key="1">
    <source>
        <dbReference type="EMBL" id="TEB30819.1"/>
    </source>
</evidence>
<comment type="caution">
    <text evidence="1">The sequence shown here is derived from an EMBL/GenBank/DDBJ whole genome shotgun (WGS) entry which is preliminary data.</text>
</comment>
<dbReference type="OrthoDB" id="2745898at2759"/>
<reference evidence="1 2" key="1">
    <citation type="journal article" date="2019" name="Nat. Ecol. Evol.">
        <title>Megaphylogeny resolves global patterns of mushroom evolution.</title>
        <authorList>
            <person name="Varga T."/>
            <person name="Krizsan K."/>
            <person name="Foldi C."/>
            <person name="Dima B."/>
            <person name="Sanchez-Garcia M."/>
            <person name="Sanchez-Ramirez S."/>
            <person name="Szollosi G.J."/>
            <person name="Szarkandi J.G."/>
            <person name="Papp V."/>
            <person name="Albert L."/>
            <person name="Andreopoulos W."/>
            <person name="Angelini C."/>
            <person name="Antonin V."/>
            <person name="Barry K.W."/>
            <person name="Bougher N.L."/>
            <person name="Buchanan P."/>
            <person name="Buyck B."/>
            <person name="Bense V."/>
            <person name="Catcheside P."/>
            <person name="Chovatia M."/>
            <person name="Cooper J."/>
            <person name="Damon W."/>
            <person name="Desjardin D."/>
            <person name="Finy P."/>
            <person name="Geml J."/>
            <person name="Haridas S."/>
            <person name="Hughes K."/>
            <person name="Justo A."/>
            <person name="Karasinski D."/>
            <person name="Kautmanova I."/>
            <person name="Kiss B."/>
            <person name="Kocsube S."/>
            <person name="Kotiranta H."/>
            <person name="LaButti K.M."/>
            <person name="Lechner B.E."/>
            <person name="Liimatainen K."/>
            <person name="Lipzen A."/>
            <person name="Lukacs Z."/>
            <person name="Mihaltcheva S."/>
            <person name="Morgado L.N."/>
            <person name="Niskanen T."/>
            <person name="Noordeloos M.E."/>
            <person name="Ohm R.A."/>
            <person name="Ortiz-Santana B."/>
            <person name="Ovrebo C."/>
            <person name="Racz N."/>
            <person name="Riley R."/>
            <person name="Savchenko A."/>
            <person name="Shiryaev A."/>
            <person name="Soop K."/>
            <person name="Spirin V."/>
            <person name="Szebenyi C."/>
            <person name="Tomsovsky M."/>
            <person name="Tulloss R.E."/>
            <person name="Uehling J."/>
            <person name="Grigoriev I.V."/>
            <person name="Vagvolgyi C."/>
            <person name="Papp T."/>
            <person name="Martin F.M."/>
            <person name="Miettinen O."/>
            <person name="Hibbett D.S."/>
            <person name="Nagy L.G."/>
        </authorList>
    </citation>
    <scope>NUCLEOTIDE SEQUENCE [LARGE SCALE GENOMIC DNA]</scope>
    <source>
        <strain evidence="1 2">FP101781</strain>
    </source>
</reference>
<dbReference type="AlphaFoldDB" id="A0A4Y7TB70"/>
<dbReference type="EMBL" id="QPFP01000021">
    <property type="protein sequence ID" value="TEB30819.1"/>
    <property type="molecule type" value="Genomic_DNA"/>
</dbReference>
<accession>A0A4Y7TB70</accession>
<organism evidence="1 2">
    <name type="scientific">Coprinellus micaceus</name>
    <name type="common">Glistening ink-cap mushroom</name>
    <name type="synonym">Coprinus micaceus</name>
    <dbReference type="NCBI Taxonomy" id="71717"/>
    <lineage>
        <taxon>Eukaryota</taxon>
        <taxon>Fungi</taxon>
        <taxon>Dikarya</taxon>
        <taxon>Basidiomycota</taxon>
        <taxon>Agaricomycotina</taxon>
        <taxon>Agaricomycetes</taxon>
        <taxon>Agaricomycetidae</taxon>
        <taxon>Agaricales</taxon>
        <taxon>Agaricineae</taxon>
        <taxon>Psathyrellaceae</taxon>
        <taxon>Coprinellus</taxon>
    </lineage>
</organism>